<keyword evidence="4 7" id="KW-0812">Transmembrane</keyword>
<evidence type="ECO:0000259" key="9">
    <source>
        <dbReference type="Pfam" id="PF07715"/>
    </source>
</evidence>
<comment type="subcellular location">
    <subcellularLocation>
        <location evidence="1 7">Cell outer membrane</location>
        <topology evidence="1 7">Multi-pass membrane protein</topology>
    </subcellularLocation>
</comment>
<feature type="signal peptide" evidence="8">
    <location>
        <begin position="1"/>
        <end position="30"/>
    </location>
</feature>
<evidence type="ECO:0000256" key="3">
    <source>
        <dbReference type="ARBA" id="ARBA00022452"/>
    </source>
</evidence>
<dbReference type="SUPFAM" id="SSF49464">
    <property type="entry name" value="Carboxypeptidase regulatory domain-like"/>
    <property type="match status" value="1"/>
</dbReference>
<keyword evidence="8" id="KW-0732">Signal</keyword>
<evidence type="ECO:0000256" key="2">
    <source>
        <dbReference type="ARBA" id="ARBA00022448"/>
    </source>
</evidence>
<feature type="domain" description="TonB-dependent receptor plug" evidence="9">
    <location>
        <begin position="136"/>
        <end position="245"/>
    </location>
</feature>
<keyword evidence="11" id="KW-1185">Reference proteome</keyword>
<dbReference type="Pfam" id="PF07715">
    <property type="entry name" value="Plug"/>
    <property type="match status" value="1"/>
</dbReference>
<protein>
    <submittedName>
        <fullName evidence="10">TonB-dependent receptor</fullName>
    </submittedName>
</protein>
<evidence type="ECO:0000256" key="8">
    <source>
        <dbReference type="SAM" id="SignalP"/>
    </source>
</evidence>
<reference evidence="10 11" key="1">
    <citation type="submission" date="2024-02" db="EMBL/GenBank/DDBJ databases">
        <title>A Gaetbulibacter species isolated from tidal flats and genomic insights of their niches.</title>
        <authorList>
            <person name="Ye Y."/>
        </authorList>
    </citation>
    <scope>NUCLEOTIDE SEQUENCE [LARGE SCALE GENOMIC DNA]</scope>
    <source>
        <strain evidence="10 11">KYW382</strain>
    </source>
</reference>
<keyword evidence="10" id="KW-0675">Receptor</keyword>
<evidence type="ECO:0000313" key="10">
    <source>
        <dbReference type="EMBL" id="MFH6772328.1"/>
    </source>
</evidence>
<name>A0ABW7N0Z6_9FLAO</name>
<dbReference type="RefSeq" id="WP_344737736.1">
    <property type="nucleotide sequence ID" value="NZ_BAABAY010000001.1"/>
</dbReference>
<evidence type="ECO:0000256" key="4">
    <source>
        <dbReference type="ARBA" id="ARBA00022692"/>
    </source>
</evidence>
<dbReference type="EMBL" id="JBAWKB010000003">
    <property type="protein sequence ID" value="MFH6772328.1"/>
    <property type="molecule type" value="Genomic_DNA"/>
</dbReference>
<evidence type="ECO:0000256" key="7">
    <source>
        <dbReference type="PROSITE-ProRule" id="PRU01360"/>
    </source>
</evidence>
<dbReference type="NCBIfam" id="TIGR04056">
    <property type="entry name" value="OMP_RagA_SusC"/>
    <property type="match status" value="1"/>
</dbReference>
<evidence type="ECO:0000256" key="1">
    <source>
        <dbReference type="ARBA" id="ARBA00004571"/>
    </source>
</evidence>
<feature type="chain" id="PRO_5045380780" evidence="8">
    <location>
        <begin position="31"/>
        <end position="1051"/>
    </location>
</feature>
<dbReference type="SUPFAM" id="SSF56935">
    <property type="entry name" value="Porins"/>
    <property type="match status" value="1"/>
</dbReference>
<proteinExistence type="inferred from homology"/>
<dbReference type="InterPro" id="IPR023997">
    <property type="entry name" value="TonB-dep_OMP_SusC/RagA_CS"/>
</dbReference>
<dbReference type="Proteomes" id="UP001610100">
    <property type="component" value="Unassembled WGS sequence"/>
</dbReference>
<keyword evidence="3 7" id="KW-1134">Transmembrane beta strand</keyword>
<dbReference type="InterPro" id="IPR039426">
    <property type="entry name" value="TonB-dep_rcpt-like"/>
</dbReference>
<comment type="caution">
    <text evidence="10">The sequence shown here is derived from an EMBL/GenBank/DDBJ whole genome shotgun (WGS) entry which is preliminary data.</text>
</comment>
<dbReference type="InterPro" id="IPR036942">
    <property type="entry name" value="Beta-barrel_TonB_sf"/>
</dbReference>
<dbReference type="PROSITE" id="PS52016">
    <property type="entry name" value="TONB_DEPENDENT_REC_3"/>
    <property type="match status" value="1"/>
</dbReference>
<dbReference type="NCBIfam" id="TIGR04057">
    <property type="entry name" value="SusC_RagA_signa"/>
    <property type="match status" value="1"/>
</dbReference>
<dbReference type="InterPro" id="IPR037066">
    <property type="entry name" value="Plug_dom_sf"/>
</dbReference>
<dbReference type="Gene3D" id="2.40.170.20">
    <property type="entry name" value="TonB-dependent receptor, beta-barrel domain"/>
    <property type="match status" value="1"/>
</dbReference>
<evidence type="ECO:0000256" key="5">
    <source>
        <dbReference type="ARBA" id="ARBA00023136"/>
    </source>
</evidence>
<dbReference type="Gene3D" id="2.170.130.10">
    <property type="entry name" value="TonB-dependent receptor, plug domain"/>
    <property type="match status" value="1"/>
</dbReference>
<keyword evidence="6 7" id="KW-0998">Cell outer membrane</keyword>
<sequence length="1051" mass="115661">MNNLKTFYSKLERSLLCLLVVFLSSSFSFAETTATPPDDAKTKVQKTISGTVTDATGFPLAGANVIEKGTTNGAQTDFDGNFSLTVPDNAVLVVSYIGYLTKEISVGNQTTLNIVLQEDLSQLDEVVVVGYGTQKKVNLTGSVQTVQFKEEVNQPVTNAGQLLYGRFSGVQLTQTSGNPGADGSSITIRGIGTFGNTTPLVVIDNIQYEDLSAFNSLAPSDIESVTVLKDASASAIYGARGANGVILVTTRKGTKDKFEIAFNSYYGVQDATVKPQFLNAYDYATLMNEKFRNEDGPGFQPRYTPEQIEAIRTGSLPDQFGDTNWADEVLRMASIQNHNFAFSGGNEKTTYRLSMGYLGQDAIIRSKFKSERYNLSFNIISKMKDWFKMSSVSNAFWKRNEGPTGGQGAFDGDNGIIYSLQRTAPTIPAYYSNGEYGIVDGAYENSNFSFPTQNPLRRGYLGNYVQDIINISQRLGFTFQLTDNLSFETSGSANVVFNTSSDFSPTATIRDWAGNIVRQDLLNTLRNSSNLNYRLLNENILRYNKTFNKDHNFGALVGHSINYYRNDGFNGQLSGFPTDNLEEFNAGGLLNPAVNGGAFEEVTQSFFGRINYNYQEKYLAEFNLRRDQSSKFGPSYFSGNFPSASLGWNISKESFMSNVDFINNLKLRGSWGISGNDRAVNNYVAYQSYSPDQDYVLGDNTDVVGVAITTLANPFIRWEKTEQYDIGLDLSLLKNKIELTADYFNRNSTDILYNRFPVPSTLGVSNLPARNAASMINRGLEVAASYRGNLGEAKFSIGGNITKFFKNEVTGLGDGGEETITNTQIIRIGSPFRSYYGLQAIGIFQSLAEIANSPEQFGNLNTAPGDIKYADISGPDGVPDGVITDDDRTVIGNPNPDLLVNFNGSLEYKGWDLNFLFQGVSGVDRLLMGNGNLPLADDRSNALVYWIDRWTPENPSVNLPRVGGQNNTRVSSFYVQDASYLRLKSLELGYSLPSDVLKKIGMTKLRVYVGAQNLFTFTGLQYFDPEGANGSQSNRNAPLYKTITLGLNLKI</sequence>
<dbReference type="Gene3D" id="2.60.40.1120">
    <property type="entry name" value="Carboxypeptidase-like, regulatory domain"/>
    <property type="match status" value="1"/>
</dbReference>
<dbReference type="Pfam" id="PF13715">
    <property type="entry name" value="CarbopepD_reg_2"/>
    <property type="match status" value="1"/>
</dbReference>
<dbReference type="InterPro" id="IPR012910">
    <property type="entry name" value="Plug_dom"/>
</dbReference>
<keyword evidence="2 7" id="KW-0813">Transport</keyword>
<evidence type="ECO:0000313" key="11">
    <source>
        <dbReference type="Proteomes" id="UP001610100"/>
    </source>
</evidence>
<dbReference type="InterPro" id="IPR023996">
    <property type="entry name" value="TonB-dep_OMP_SusC/RagA"/>
</dbReference>
<gene>
    <name evidence="10" type="ORF">V8G58_10325</name>
</gene>
<keyword evidence="5 7" id="KW-0472">Membrane</keyword>
<organism evidence="10 11">
    <name type="scientific">Gaetbulibacter aestuarii</name>
    <dbReference type="NCBI Taxonomy" id="1502358"/>
    <lineage>
        <taxon>Bacteria</taxon>
        <taxon>Pseudomonadati</taxon>
        <taxon>Bacteroidota</taxon>
        <taxon>Flavobacteriia</taxon>
        <taxon>Flavobacteriales</taxon>
        <taxon>Flavobacteriaceae</taxon>
        <taxon>Gaetbulibacter</taxon>
    </lineage>
</organism>
<accession>A0ABW7N0Z6</accession>
<dbReference type="InterPro" id="IPR008969">
    <property type="entry name" value="CarboxyPept-like_regulatory"/>
</dbReference>
<comment type="similarity">
    <text evidence="7">Belongs to the TonB-dependent receptor family.</text>
</comment>
<evidence type="ECO:0000256" key="6">
    <source>
        <dbReference type="ARBA" id="ARBA00023237"/>
    </source>
</evidence>